<dbReference type="AlphaFoldDB" id="A0A9Q3VA47"/>
<dbReference type="InterPro" id="IPR027417">
    <property type="entry name" value="P-loop_NTPase"/>
</dbReference>
<sequence>MIDLLNLQPNKVSTDLTQYPMTLLALTGHGKTTTLKKMLESFSTDGRKPLFLMFEDRYQGIPNIMAVRIHDMMELQQVLIQLRSNPQLKEIYSCVVIDTVQKFEAMAIRYTCQTKSVEILDDIGAYGKGTKYYRNNLQILEDIKNVGLPVHYLAQADEVTDKDGNTKFIIKMADKNTYKMITQDSYMIGYLDSAEDDDGKLDWFLTFKKSDMLPDLKDTWGVPDKIRYSEAKEIFTEAIEAIGEDNLTNEKTMFTGDKENKKVSFDELMNKGLTLGKLLFDNDRGAEADSVIRNNIGVDEDGNTLRFGSLIEAQRDVAEVVVLKLEELAKKYGLI</sequence>
<dbReference type="SUPFAM" id="SSF52540">
    <property type="entry name" value="P-loop containing nucleoside triphosphate hydrolases"/>
    <property type="match status" value="1"/>
</dbReference>
<comment type="caution">
    <text evidence="1">The sequence shown here is derived from an EMBL/GenBank/DDBJ whole genome shotgun (WGS) entry which is preliminary data.</text>
</comment>
<dbReference type="EMBL" id="JAAMYB010000004">
    <property type="protein sequence ID" value="MCD3194899.1"/>
    <property type="molecule type" value="Genomic_DNA"/>
</dbReference>
<reference evidence="1" key="2">
    <citation type="journal article" date="2021" name="Microorganisms">
        <title>Extensive Genome Exploration of Clostridium botulinum Group III Field Strains.</title>
        <authorList>
            <person name="Fillo S."/>
            <person name="Giordani F."/>
            <person name="Tonon E."/>
            <person name="Drigo I."/>
            <person name="Anselmo A."/>
            <person name="Fortunato A."/>
            <person name="Lista F."/>
            <person name="Bano L."/>
        </authorList>
    </citation>
    <scope>NUCLEOTIDE SEQUENCE</scope>
    <source>
        <strain evidence="1">IZSVe-TV_9877_3_12</strain>
    </source>
</reference>
<dbReference type="Proteomes" id="UP000813637">
    <property type="component" value="Unassembled WGS sequence"/>
</dbReference>
<reference evidence="1" key="1">
    <citation type="submission" date="2020-02" db="EMBL/GenBank/DDBJ databases">
        <authorList>
            <person name="Fillo S."/>
            <person name="Giordani F."/>
            <person name="Tonon E."/>
            <person name="Drigo I."/>
            <person name="Anselmo A."/>
            <person name="Fortunato A."/>
            <person name="Bano L."/>
            <person name="Lista F."/>
        </authorList>
    </citation>
    <scope>NUCLEOTIDE SEQUENCE</scope>
    <source>
        <strain evidence="1">IZSVe-TV_9877_3_12</strain>
    </source>
</reference>
<evidence type="ECO:0000313" key="1">
    <source>
        <dbReference type="EMBL" id="MCD3194899.1"/>
    </source>
</evidence>
<gene>
    <name evidence="1" type="ORF">G8S53_06295</name>
</gene>
<dbReference type="RefSeq" id="WP_231147843.1">
    <property type="nucleotide sequence ID" value="NZ_JAAMYB010000004.1"/>
</dbReference>
<accession>A0A9Q3VA47</accession>
<organism evidence="1 2">
    <name type="scientific">Clostridium botulinum C</name>
    <dbReference type="NCBI Taxonomy" id="36828"/>
    <lineage>
        <taxon>Bacteria</taxon>
        <taxon>Bacillati</taxon>
        <taxon>Bacillota</taxon>
        <taxon>Clostridia</taxon>
        <taxon>Eubacteriales</taxon>
        <taxon>Clostridiaceae</taxon>
        <taxon>Clostridium</taxon>
    </lineage>
</organism>
<protein>
    <submittedName>
        <fullName evidence="1">AAA family ATPase</fullName>
    </submittedName>
</protein>
<proteinExistence type="predicted"/>
<evidence type="ECO:0000313" key="2">
    <source>
        <dbReference type="Proteomes" id="UP000813637"/>
    </source>
</evidence>
<dbReference type="Pfam" id="PF13479">
    <property type="entry name" value="AAA_24"/>
    <property type="match status" value="1"/>
</dbReference>
<name>A0A9Q3VA47_CLOBO</name>